<protein>
    <submittedName>
        <fullName evidence="2">Uncharacterized protein</fullName>
    </submittedName>
</protein>
<keyword evidence="1" id="KW-1133">Transmembrane helix</keyword>
<keyword evidence="3" id="KW-1185">Reference proteome</keyword>
<evidence type="ECO:0000256" key="1">
    <source>
        <dbReference type="SAM" id="Phobius"/>
    </source>
</evidence>
<evidence type="ECO:0000313" key="3">
    <source>
        <dbReference type="Proteomes" id="UP000829542"/>
    </source>
</evidence>
<accession>A0ABY3X0R6</accession>
<keyword evidence="1" id="KW-0812">Transmembrane</keyword>
<proteinExistence type="predicted"/>
<reference evidence="2 3" key="1">
    <citation type="submission" date="2022-03" db="EMBL/GenBank/DDBJ databases">
        <title>Ignatzschineria rhizosphaerae HR5S32.</title>
        <authorList>
            <person name="Sun J.Q."/>
            <person name="Feng J.Y."/>
        </authorList>
    </citation>
    <scope>NUCLEOTIDE SEQUENCE [LARGE SCALE GENOMIC DNA]</scope>
    <source>
        <strain evidence="2 3">HR5S32</strain>
    </source>
</reference>
<organism evidence="2 3">
    <name type="scientific">Ignatzschineria rhizosphaerae</name>
    <dbReference type="NCBI Taxonomy" id="2923279"/>
    <lineage>
        <taxon>Bacteria</taxon>
        <taxon>Pseudomonadati</taxon>
        <taxon>Pseudomonadota</taxon>
        <taxon>Gammaproteobacteria</taxon>
        <taxon>Cardiobacteriales</taxon>
        <taxon>Ignatzschineriaceae</taxon>
        <taxon>Ignatzschineria</taxon>
    </lineage>
</organism>
<keyword evidence="1" id="KW-0472">Membrane</keyword>
<feature type="transmembrane region" description="Helical" evidence="1">
    <location>
        <begin position="61"/>
        <end position="81"/>
    </location>
</feature>
<sequence>MTKSAKKPSQMTILIISWIGLFIFNFLFARTTSTVPVPVIALFMLFTAGALYKERIQLRSFAILSFIIAAIFIAIAYFGTIWLRFEVYNLFDIRGPKFFQIAFYIFMFLNAAAFTTVAMGLFKGITTMKGALITWVLTAIIYFTISYLLRDFLTVLAQITEQMLPG</sequence>
<dbReference type="EMBL" id="CP093379">
    <property type="protein sequence ID" value="UNM96478.1"/>
    <property type="molecule type" value="Genomic_DNA"/>
</dbReference>
<feature type="transmembrane region" description="Helical" evidence="1">
    <location>
        <begin position="12"/>
        <end position="29"/>
    </location>
</feature>
<dbReference type="RefSeq" id="WP_242150142.1">
    <property type="nucleotide sequence ID" value="NZ_CP093379.1"/>
</dbReference>
<evidence type="ECO:0000313" key="2">
    <source>
        <dbReference type="EMBL" id="UNM96478.1"/>
    </source>
</evidence>
<feature type="transmembrane region" description="Helical" evidence="1">
    <location>
        <begin position="101"/>
        <end position="122"/>
    </location>
</feature>
<dbReference type="Proteomes" id="UP000829542">
    <property type="component" value="Chromosome"/>
</dbReference>
<feature type="transmembrane region" description="Helical" evidence="1">
    <location>
        <begin position="131"/>
        <end position="149"/>
    </location>
</feature>
<name>A0ABY3X0R6_9GAMM</name>
<gene>
    <name evidence="2" type="ORF">MMG00_01000</name>
</gene>
<feature type="transmembrane region" description="Helical" evidence="1">
    <location>
        <begin position="35"/>
        <end position="52"/>
    </location>
</feature>